<dbReference type="OrthoDB" id="6154260at2759"/>
<feature type="compositionally biased region" description="Polar residues" evidence="1">
    <location>
        <begin position="156"/>
        <end position="179"/>
    </location>
</feature>
<feature type="compositionally biased region" description="Basic and acidic residues" evidence="1">
    <location>
        <begin position="1"/>
        <end position="11"/>
    </location>
</feature>
<evidence type="ECO:0000256" key="1">
    <source>
        <dbReference type="SAM" id="MobiDB-lite"/>
    </source>
</evidence>
<keyword evidence="2" id="KW-1185">Reference proteome</keyword>
<dbReference type="GeneID" id="106157150"/>
<accession>A0A2R2MRU2</accession>
<gene>
    <name evidence="3" type="primary">LOC106157150</name>
</gene>
<dbReference type="InParanoid" id="A0A2R2MRU2"/>
<name>A0A2R2MRU2_LINAN</name>
<feature type="compositionally biased region" description="Polar residues" evidence="1">
    <location>
        <begin position="99"/>
        <end position="125"/>
    </location>
</feature>
<sequence length="179" mass="19599">MKRGASEDGKGGTKKFLYTGPQSKNEDENEWDFTPVKKSKESTKNSFSVEANLEDVWSIKKNVALGSPVPQKTDTGLTLNVGKGFYSRHAALKDEDLNHQNITGNTSPGGRSWSQPNQSRYSYAHTSAAAGQGQVQPGSPSSPKIQQDNMGRLKRQNNQGVQSTSGNVQSTMQNKSRYF</sequence>
<dbReference type="KEGG" id="lak:106157150"/>
<reference evidence="3" key="1">
    <citation type="submission" date="2025-08" db="UniProtKB">
        <authorList>
            <consortium name="RefSeq"/>
        </authorList>
    </citation>
    <scope>IDENTIFICATION</scope>
    <source>
        <tissue evidence="3">Gonads</tissue>
    </source>
</reference>
<evidence type="ECO:0000313" key="3">
    <source>
        <dbReference type="RefSeq" id="XP_023932722.1"/>
    </source>
</evidence>
<organism evidence="2 3">
    <name type="scientific">Lingula anatina</name>
    <name type="common">Brachiopod</name>
    <name type="synonym">Lingula unguis</name>
    <dbReference type="NCBI Taxonomy" id="7574"/>
    <lineage>
        <taxon>Eukaryota</taxon>
        <taxon>Metazoa</taxon>
        <taxon>Spiralia</taxon>
        <taxon>Lophotrochozoa</taxon>
        <taxon>Brachiopoda</taxon>
        <taxon>Linguliformea</taxon>
        <taxon>Lingulata</taxon>
        <taxon>Lingulida</taxon>
        <taxon>Linguloidea</taxon>
        <taxon>Lingulidae</taxon>
        <taxon>Lingula</taxon>
    </lineage>
</organism>
<dbReference type="Proteomes" id="UP000085678">
    <property type="component" value="Unplaced"/>
</dbReference>
<protein>
    <submittedName>
        <fullName evidence="3">Uncharacterized protein LOC106157150 isoform X1</fullName>
    </submittedName>
</protein>
<proteinExistence type="predicted"/>
<dbReference type="RefSeq" id="XP_023932722.1">
    <property type="nucleotide sequence ID" value="XM_024076954.1"/>
</dbReference>
<evidence type="ECO:0000313" key="2">
    <source>
        <dbReference type="Proteomes" id="UP000085678"/>
    </source>
</evidence>
<feature type="region of interest" description="Disordered" evidence="1">
    <location>
        <begin position="1"/>
        <end position="46"/>
    </location>
</feature>
<feature type="region of interest" description="Disordered" evidence="1">
    <location>
        <begin position="92"/>
        <end position="179"/>
    </location>
</feature>
<feature type="compositionally biased region" description="Polar residues" evidence="1">
    <location>
        <begin position="133"/>
        <end position="149"/>
    </location>
</feature>
<dbReference type="AlphaFoldDB" id="A0A2R2MRU2"/>